<name>A0ABY5PMP0_9ACTN</name>
<dbReference type="Proteomes" id="UP001058860">
    <property type="component" value="Chromosome"/>
</dbReference>
<protein>
    <submittedName>
        <fullName evidence="2">DUF5995 family protein</fullName>
    </submittedName>
</protein>
<evidence type="ECO:0000313" key="2">
    <source>
        <dbReference type="EMBL" id="UUY05912.1"/>
    </source>
</evidence>
<dbReference type="RefSeq" id="WP_353866351.1">
    <property type="nucleotide sequence ID" value="NZ_CP088295.1"/>
</dbReference>
<dbReference type="InterPro" id="IPR046037">
    <property type="entry name" value="DUF5995"/>
</dbReference>
<feature type="chain" id="PRO_5046525800" evidence="1">
    <location>
        <begin position="25"/>
        <end position="289"/>
    </location>
</feature>
<feature type="signal peptide" evidence="1">
    <location>
        <begin position="1"/>
        <end position="24"/>
    </location>
</feature>
<sequence>MRRRTGLTALTVAAALLPATSATAANWADVDPFAICPDAAPSCLEVTLTEMRERLAGHDRTCNHNGLFLRNYINVTEAYAKSLREEPELFDDPAWLAREDAIFAAQYFQAEDRWKAGRFSEVPKAWRIAYQAADDGRVQGIGNLLLGINAHVQQDMAYMVAAAGITAPDGSSRRRDHDIFMKVLARQYDPILAEAIKYDDPDMAIFQFPANADKQVAVKLVDTWRDTVWRNAVALTRATTPAARAKVDKRIETNAVTWALTFRETFRYRPGIASPKRRNAMCAARNLGA</sequence>
<dbReference type="EMBL" id="CP088295">
    <property type="protein sequence ID" value="UUY05912.1"/>
    <property type="molecule type" value="Genomic_DNA"/>
</dbReference>
<organism evidence="2 3">
    <name type="scientific">Svornostia abyssi</name>
    <dbReference type="NCBI Taxonomy" id="2898438"/>
    <lineage>
        <taxon>Bacteria</taxon>
        <taxon>Bacillati</taxon>
        <taxon>Actinomycetota</taxon>
        <taxon>Thermoleophilia</taxon>
        <taxon>Solirubrobacterales</taxon>
        <taxon>Baekduiaceae</taxon>
        <taxon>Svornostia</taxon>
    </lineage>
</organism>
<reference evidence="3" key="1">
    <citation type="submission" date="2021-11" db="EMBL/GenBank/DDBJ databases">
        <title>Cultivation dependent microbiological survey of springs from the worlds oldest radium mine currently devoted to the extraction of radon-saturated water.</title>
        <authorList>
            <person name="Kapinusova G."/>
            <person name="Smrhova T."/>
            <person name="Strejcek M."/>
            <person name="Suman J."/>
            <person name="Jani K."/>
            <person name="Pajer P."/>
            <person name="Uhlik O."/>
        </authorList>
    </citation>
    <scope>NUCLEOTIDE SEQUENCE [LARGE SCALE GENOMIC DNA]</scope>
    <source>
        <strain evidence="3">J379</strain>
    </source>
</reference>
<accession>A0ABY5PMP0</accession>
<keyword evidence="3" id="KW-1185">Reference proteome</keyword>
<evidence type="ECO:0000256" key="1">
    <source>
        <dbReference type="SAM" id="SignalP"/>
    </source>
</evidence>
<dbReference type="Pfam" id="PF19458">
    <property type="entry name" value="DUF5995"/>
    <property type="match status" value="1"/>
</dbReference>
<proteinExistence type="predicted"/>
<gene>
    <name evidence="2" type="ORF">LRS13_10465</name>
</gene>
<keyword evidence="1" id="KW-0732">Signal</keyword>
<evidence type="ECO:0000313" key="3">
    <source>
        <dbReference type="Proteomes" id="UP001058860"/>
    </source>
</evidence>